<protein>
    <submittedName>
        <fullName evidence="1">Uncharacterized protein</fullName>
    </submittedName>
</protein>
<accession>A0AAC9FGP2</accession>
<dbReference type="AlphaFoldDB" id="A0AAC9FGP2"/>
<sequence>MRRNEPPKNAGLYRVIEPIENEKDRFSKLFRLSVSLQTVHEIDPLLIGCLIGFAKETSDFTHE</sequence>
<evidence type="ECO:0000313" key="1">
    <source>
        <dbReference type="EMBL" id="AMU91736.1"/>
    </source>
</evidence>
<name>A0AAC9FGP2_SPHMC</name>
<reference evidence="2" key="1">
    <citation type="submission" date="2015-11" db="EMBL/GenBank/DDBJ databases">
        <title>Complete genome sequence of a polyethylene-glycol degrader Sphingopyxis macrogoltabida 203N (NBRC 111659).</title>
        <authorList>
            <person name="Yoshiyuki O."/>
            <person name="Shouta N."/>
            <person name="Nagata Y."/>
            <person name="Numata M."/>
            <person name="Tsuchikane K."/>
            <person name="Hosoyama A."/>
            <person name="Yamazoe A."/>
            <person name="Tsuda M."/>
            <person name="Fujita N."/>
            <person name="Kawai F."/>
        </authorList>
    </citation>
    <scope>NUCLEOTIDE SEQUENCE [LARGE SCALE GENOMIC DNA]</scope>
    <source>
        <strain evidence="2">203N</strain>
    </source>
</reference>
<dbReference type="EMBL" id="CP013344">
    <property type="protein sequence ID" value="AMU91736.1"/>
    <property type="molecule type" value="Genomic_DNA"/>
</dbReference>
<dbReference type="KEGG" id="smaz:LH19_21680"/>
<proteinExistence type="predicted"/>
<organism evidence="1 2">
    <name type="scientific">Sphingopyxis macrogoltabida</name>
    <name type="common">Sphingomonas macrogoltabidus</name>
    <dbReference type="NCBI Taxonomy" id="33050"/>
    <lineage>
        <taxon>Bacteria</taxon>
        <taxon>Pseudomonadati</taxon>
        <taxon>Pseudomonadota</taxon>
        <taxon>Alphaproteobacteria</taxon>
        <taxon>Sphingomonadales</taxon>
        <taxon>Sphingomonadaceae</taxon>
        <taxon>Sphingopyxis</taxon>
    </lineage>
</organism>
<evidence type="ECO:0000313" key="2">
    <source>
        <dbReference type="Proteomes" id="UP000076088"/>
    </source>
</evidence>
<reference evidence="1 2" key="2">
    <citation type="journal article" date="2016" name="Genome Announc.">
        <title>Complete Genome Sequence of Sphingopyxis macrogoltabida Strain 203N (NBRC 111659), a Polyethylene Glycol Degrader.</title>
        <authorList>
            <person name="Ohtsubo Y."/>
            <person name="Nonoyama S."/>
            <person name="Nagata Y."/>
            <person name="Numata M."/>
            <person name="Tsuchikane K."/>
            <person name="Hosoyama A."/>
            <person name="Yamazoe A."/>
            <person name="Tsuda M."/>
            <person name="Fujita N."/>
            <person name="Kawai F."/>
        </authorList>
    </citation>
    <scope>NUCLEOTIDE SEQUENCE [LARGE SCALE GENOMIC DNA]</scope>
    <source>
        <strain evidence="1 2">203N</strain>
    </source>
</reference>
<keyword evidence="2" id="KW-1185">Reference proteome</keyword>
<gene>
    <name evidence="1" type="ORF">ATM17_22240</name>
</gene>
<dbReference type="Proteomes" id="UP000076088">
    <property type="component" value="Chromosome"/>
</dbReference>